<evidence type="ECO:0000313" key="1">
    <source>
        <dbReference type="EMBL" id="KAA6388695.1"/>
    </source>
</evidence>
<reference evidence="1 2" key="1">
    <citation type="submission" date="2019-03" db="EMBL/GenBank/DDBJ databases">
        <title>Single cell metagenomics reveals metabolic interactions within the superorganism composed of flagellate Streblomastix strix and complex community of Bacteroidetes bacteria on its surface.</title>
        <authorList>
            <person name="Treitli S.C."/>
            <person name="Kolisko M."/>
            <person name="Husnik F."/>
            <person name="Keeling P."/>
            <person name="Hampl V."/>
        </authorList>
    </citation>
    <scope>NUCLEOTIDE SEQUENCE [LARGE SCALE GENOMIC DNA]</scope>
    <source>
        <strain evidence="1">ST1C</strain>
    </source>
</reference>
<dbReference type="InterPro" id="IPR016024">
    <property type="entry name" value="ARM-type_fold"/>
</dbReference>
<dbReference type="AlphaFoldDB" id="A0A5J4W1H2"/>
<proteinExistence type="predicted"/>
<dbReference type="Proteomes" id="UP000324800">
    <property type="component" value="Unassembled WGS sequence"/>
</dbReference>
<comment type="caution">
    <text evidence="1">The sequence shown here is derived from an EMBL/GenBank/DDBJ whole genome shotgun (WGS) entry which is preliminary data.</text>
</comment>
<sequence length="444" mass="51982">MSFTSGYILKNALNQNIDYDTVRYSLTLIINLYIFGTQQTQDTIHSTISSSAIHQLNDSYQNLTKYLIGCYSDSEMIKQLIRIRRVIEKRDLQTVIQLINAGLMGIFSQMIEKSISYDDGLDIIEIITDVLKRYFFINERICQQIFDQTDFFNQCITLFKTIPLNKANNKLLSALVYITSNERPVNNNLKMYEAGIIQTMFKFVYLLNKGVQDKIVDIICNVVATGLKDLKEGQHNPFREQLDKDGIIKKLYILFNDQHYSNLQQKIAITIAILYKAFPFPIEMKDVVEYFQNNSDFEELSLLAESVENQDLILSNNYQKMFFTSSQINTIIQCFNLINLILKYGSIINKHRIIIYNKKQIEEFVSEQHMNYYQFYFSWTQEMNEQIQQQSMDSLSLMQKISDKQSQYSKKDADAIKLIQQEFENENNANQVNEENKDDVDKDV</sequence>
<evidence type="ECO:0008006" key="3">
    <source>
        <dbReference type="Google" id="ProtNLM"/>
    </source>
</evidence>
<organism evidence="1 2">
    <name type="scientific">Streblomastix strix</name>
    <dbReference type="NCBI Taxonomy" id="222440"/>
    <lineage>
        <taxon>Eukaryota</taxon>
        <taxon>Metamonada</taxon>
        <taxon>Preaxostyla</taxon>
        <taxon>Oxymonadida</taxon>
        <taxon>Streblomastigidae</taxon>
        <taxon>Streblomastix</taxon>
    </lineage>
</organism>
<accession>A0A5J4W1H2</accession>
<dbReference type="EMBL" id="SNRW01003880">
    <property type="protein sequence ID" value="KAA6388695.1"/>
    <property type="molecule type" value="Genomic_DNA"/>
</dbReference>
<dbReference type="SUPFAM" id="SSF48371">
    <property type="entry name" value="ARM repeat"/>
    <property type="match status" value="1"/>
</dbReference>
<gene>
    <name evidence="1" type="ORF">EZS28_015778</name>
</gene>
<evidence type="ECO:0000313" key="2">
    <source>
        <dbReference type="Proteomes" id="UP000324800"/>
    </source>
</evidence>
<protein>
    <recommendedName>
        <fullName evidence="3">Armadillo-type fold</fullName>
    </recommendedName>
</protein>
<name>A0A5J4W1H2_9EUKA</name>